<feature type="non-terminal residue" evidence="13">
    <location>
        <position position="1"/>
    </location>
</feature>
<dbReference type="InterPro" id="IPR012340">
    <property type="entry name" value="NA-bd_OB-fold"/>
</dbReference>
<dbReference type="GO" id="GO:0000177">
    <property type="term" value="C:cytoplasmic exosome (RNase complex)"/>
    <property type="evidence" value="ECO:0007669"/>
    <property type="project" value="TreeGrafter"/>
</dbReference>
<evidence type="ECO:0000256" key="5">
    <source>
        <dbReference type="ARBA" id="ARBA00022801"/>
    </source>
</evidence>
<organism evidence="13 14">
    <name type="scientific">Pararge aegeria aegeria</name>
    <dbReference type="NCBI Taxonomy" id="348720"/>
    <lineage>
        <taxon>Eukaryota</taxon>
        <taxon>Metazoa</taxon>
        <taxon>Ecdysozoa</taxon>
        <taxon>Arthropoda</taxon>
        <taxon>Hexapoda</taxon>
        <taxon>Insecta</taxon>
        <taxon>Pterygota</taxon>
        <taxon>Neoptera</taxon>
        <taxon>Endopterygota</taxon>
        <taxon>Lepidoptera</taxon>
        <taxon>Glossata</taxon>
        <taxon>Ditrysia</taxon>
        <taxon>Papilionoidea</taxon>
        <taxon>Nymphalidae</taxon>
        <taxon>Satyrinae</taxon>
        <taxon>Satyrini</taxon>
        <taxon>Parargina</taxon>
        <taxon>Pararge</taxon>
    </lineage>
</organism>
<dbReference type="EMBL" id="CAKXAJ010008492">
    <property type="protein sequence ID" value="CAH2210870.1"/>
    <property type="molecule type" value="Genomic_DNA"/>
</dbReference>
<evidence type="ECO:0000256" key="3">
    <source>
        <dbReference type="ARBA" id="ARBA00022552"/>
    </source>
</evidence>
<dbReference type="GO" id="GO:0000175">
    <property type="term" value="F:3'-5'-RNA exonuclease activity"/>
    <property type="evidence" value="ECO:0007669"/>
    <property type="project" value="UniProtKB-ARBA"/>
</dbReference>
<keyword evidence="8" id="KW-0694">RNA-binding</keyword>
<dbReference type="GO" id="GO:0003723">
    <property type="term" value="F:RNA binding"/>
    <property type="evidence" value="ECO:0007669"/>
    <property type="project" value="UniProtKB-KW"/>
</dbReference>
<dbReference type="SUPFAM" id="SSF50249">
    <property type="entry name" value="Nucleic acid-binding proteins"/>
    <property type="match status" value="2"/>
</dbReference>
<dbReference type="GO" id="GO:0004519">
    <property type="term" value="F:endonuclease activity"/>
    <property type="evidence" value="ECO:0007669"/>
    <property type="project" value="TreeGrafter"/>
</dbReference>
<evidence type="ECO:0000259" key="12">
    <source>
        <dbReference type="Pfam" id="PF17849"/>
    </source>
</evidence>
<evidence type="ECO:0000313" key="13">
    <source>
        <dbReference type="EMBL" id="CAH2210870.1"/>
    </source>
</evidence>
<evidence type="ECO:0000256" key="7">
    <source>
        <dbReference type="ARBA" id="ARBA00022839"/>
    </source>
</evidence>
<sequence>ATRHLFVPAEKRIPRVRIETRQSDLLVSQRILVALDSWPRNSRYPLGHFVRSLGSIGATRHLFVPAEKRIPRVRIETRQSDLLVSQRILVALDSWPRNSRYPLGHFVRSLGSIGECFSELSSLTACQNTSFRHHTPIPPCFFTRGCREGH</sequence>
<accession>A0A8S4QJ84</accession>
<comment type="subcellular location">
    <subcellularLocation>
        <location evidence="1">Nucleus</location>
    </subcellularLocation>
</comment>
<dbReference type="Proteomes" id="UP000838756">
    <property type="component" value="Unassembled WGS sequence"/>
</dbReference>
<evidence type="ECO:0000256" key="9">
    <source>
        <dbReference type="ARBA" id="ARBA00023242"/>
    </source>
</evidence>
<dbReference type="Pfam" id="PF17849">
    <property type="entry name" value="OB_Dis3"/>
    <property type="match status" value="2"/>
</dbReference>
<feature type="domain" description="CSD2" evidence="12">
    <location>
        <begin position="5"/>
        <end position="58"/>
    </location>
</feature>
<reference evidence="13" key="1">
    <citation type="submission" date="2022-03" db="EMBL/GenBank/DDBJ databases">
        <authorList>
            <person name="Lindestad O."/>
        </authorList>
    </citation>
    <scope>NUCLEOTIDE SEQUENCE</scope>
</reference>
<keyword evidence="5" id="KW-0378">Hydrolase</keyword>
<dbReference type="FunFam" id="2.40.50.700:FF:000001">
    <property type="entry name" value="Exosome complex exonuclease exoribonuclease (Rrp44)"/>
    <property type="match status" value="2"/>
</dbReference>
<proteinExistence type="inferred from homology"/>
<dbReference type="GO" id="GO:0000176">
    <property type="term" value="C:nuclear exosome (RNase complex)"/>
    <property type="evidence" value="ECO:0007669"/>
    <property type="project" value="TreeGrafter"/>
</dbReference>
<keyword evidence="7" id="KW-0269">Exonuclease</keyword>
<evidence type="ECO:0000256" key="2">
    <source>
        <dbReference type="ARBA" id="ARBA00005785"/>
    </source>
</evidence>
<keyword evidence="4" id="KW-0540">Nuclease</keyword>
<name>A0A8S4QJ84_9NEOP</name>
<comment type="caution">
    <text evidence="13">The sequence shown here is derived from an EMBL/GenBank/DDBJ whole genome shotgun (WGS) entry which is preliminary data.</text>
</comment>
<dbReference type="Gene3D" id="2.40.50.700">
    <property type="match status" value="2"/>
</dbReference>
<dbReference type="GO" id="GO:0016075">
    <property type="term" value="P:rRNA catabolic process"/>
    <property type="evidence" value="ECO:0007669"/>
    <property type="project" value="TreeGrafter"/>
</dbReference>
<keyword evidence="9" id="KW-0539">Nucleus</keyword>
<evidence type="ECO:0000256" key="8">
    <source>
        <dbReference type="ARBA" id="ARBA00022884"/>
    </source>
</evidence>
<protein>
    <recommendedName>
        <fullName evidence="10">Protein DIS3 homolog</fullName>
    </recommendedName>
    <alternativeName>
        <fullName evidence="11">Ribosomal RNA-processing protein 44</fullName>
    </alternativeName>
</protein>
<dbReference type="GO" id="GO:0006364">
    <property type="term" value="P:rRNA processing"/>
    <property type="evidence" value="ECO:0007669"/>
    <property type="project" value="UniProtKB-KW"/>
</dbReference>
<keyword evidence="6" id="KW-0271">Exosome</keyword>
<evidence type="ECO:0000256" key="1">
    <source>
        <dbReference type="ARBA" id="ARBA00004123"/>
    </source>
</evidence>
<comment type="similarity">
    <text evidence="2">Belongs to the RNR ribonuclease family.</text>
</comment>
<feature type="domain" description="CSD2" evidence="12">
    <location>
        <begin position="62"/>
        <end position="123"/>
    </location>
</feature>
<evidence type="ECO:0000256" key="6">
    <source>
        <dbReference type="ARBA" id="ARBA00022835"/>
    </source>
</evidence>
<dbReference type="InterPro" id="IPR041505">
    <property type="entry name" value="Dis3_CSD2"/>
</dbReference>
<dbReference type="OrthoDB" id="372421at2759"/>
<keyword evidence="3" id="KW-0698">rRNA processing</keyword>
<evidence type="ECO:0000256" key="11">
    <source>
        <dbReference type="ARBA" id="ARBA00077930"/>
    </source>
</evidence>
<gene>
    <name evidence="13" type="primary">jg4425</name>
    <name evidence="13" type="ORF">PAEG_LOCUS2728</name>
</gene>
<evidence type="ECO:0000313" key="14">
    <source>
        <dbReference type="Proteomes" id="UP000838756"/>
    </source>
</evidence>
<dbReference type="InterPro" id="IPR050180">
    <property type="entry name" value="RNR_Ribonuclease"/>
</dbReference>
<evidence type="ECO:0000256" key="10">
    <source>
        <dbReference type="ARBA" id="ARBA00077221"/>
    </source>
</evidence>
<dbReference type="AlphaFoldDB" id="A0A8S4QJ84"/>
<keyword evidence="14" id="KW-1185">Reference proteome</keyword>
<dbReference type="PANTHER" id="PTHR23355">
    <property type="entry name" value="RIBONUCLEASE"/>
    <property type="match status" value="1"/>
</dbReference>
<dbReference type="GO" id="GO:0071031">
    <property type="term" value="P:nuclear mRNA surveillance of mRNA 3'-end processing"/>
    <property type="evidence" value="ECO:0007669"/>
    <property type="project" value="TreeGrafter"/>
</dbReference>
<dbReference type="PANTHER" id="PTHR23355:SF35">
    <property type="entry name" value="EXOSOME COMPLEX EXONUCLEASE RRP44"/>
    <property type="match status" value="1"/>
</dbReference>
<evidence type="ECO:0000256" key="4">
    <source>
        <dbReference type="ARBA" id="ARBA00022722"/>
    </source>
</evidence>